<gene>
    <name evidence="4" type="ORF">DZG00_15155</name>
</gene>
<dbReference type="OrthoDB" id="2143260at2"/>
<dbReference type="Proteomes" id="UP000266484">
    <property type="component" value="Unassembled WGS sequence"/>
</dbReference>
<organism evidence="4 5">
    <name type="scientific">Clavibacter lycopersici</name>
    <dbReference type="NCBI Taxonomy" id="2301718"/>
    <lineage>
        <taxon>Bacteria</taxon>
        <taxon>Bacillati</taxon>
        <taxon>Actinomycetota</taxon>
        <taxon>Actinomycetes</taxon>
        <taxon>Micrococcales</taxon>
        <taxon>Microbacteriaceae</taxon>
        <taxon>Clavibacter</taxon>
    </lineage>
</organism>
<keyword evidence="5" id="KW-1185">Reference proteome</keyword>
<dbReference type="Gene3D" id="1.10.1470.10">
    <property type="entry name" value="YjbJ"/>
    <property type="match status" value="1"/>
</dbReference>
<dbReference type="EMBL" id="QWGT01000368">
    <property type="protein sequence ID" value="RIJ45221.1"/>
    <property type="molecule type" value="Genomic_DNA"/>
</dbReference>
<feature type="domain" description="CsbD-like" evidence="3">
    <location>
        <begin position="5"/>
        <end position="57"/>
    </location>
</feature>
<dbReference type="InterPro" id="IPR036629">
    <property type="entry name" value="YjbJ_sf"/>
</dbReference>
<dbReference type="Pfam" id="PF05532">
    <property type="entry name" value="CsbD"/>
    <property type="match status" value="1"/>
</dbReference>
<evidence type="ECO:0000313" key="5">
    <source>
        <dbReference type="Proteomes" id="UP000266484"/>
    </source>
</evidence>
<evidence type="ECO:0000259" key="3">
    <source>
        <dbReference type="Pfam" id="PF05532"/>
    </source>
</evidence>
<accession>A0A399SRX3</accession>
<dbReference type="GeneID" id="29471464"/>
<evidence type="ECO:0000256" key="1">
    <source>
        <dbReference type="ARBA" id="ARBA00009129"/>
    </source>
</evidence>
<feature type="compositionally biased region" description="Basic and acidic residues" evidence="2">
    <location>
        <begin position="14"/>
        <end position="34"/>
    </location>
</feature>
<dbReference type="SUPFAM" id="SSF69047">
    <property type="entry name" value="Hypothetical protein YjbJ"/>
    <property type="match status" value="1"/>
</dbReference>
<comment type="similarity">
    <text evidence="1">Belongs to the UPF0337 (CsbD) family.</text>
</comment>
<comment type="caution">
    <text evidence="4">The sequence shown here is derived from an EMBL/GenBank/DDBJ whole genome shotgun (WGS) entry which is preliminary data.</text>
</comment>
<dbReference type="AlphaFoldDB" id="A0A399SRX3"/>
<evidence type="ECO:0000313" key="4">
    <source>
        <dbReference type="EMBL" id="RIJ45221.1"/>
    </source>
</evidence>
<evidence type="ECO:0000256" key="2">
    <source>
        <dbReference type="SAM" id="MobiDB-lite"/>
    </source>
</evidence>
<name>A0A399SRX3_9MICO</name>
<proteinExistence type="inferred from homology"/>
<protein>
    <submittedName>
        <fullName evidence="4">CsbD family protein</fullName>
    </submittedName>
</protein>
<dbReference type="RefSeq" id="WP_012299850.1">
    <property type="nucleotide sequence ID" value="NZ_QWGT01000368.1"/>
</dbReference>
<reference evidence="4 5" key="1">
    <citation type="submission" date="2018-08" db="EMBL/GenBank/DDBJ databases">
        <title>Genome Sequence of Clavibacter michiganensis Subspecies type strains, and the Atypical Peach-Colored Strains Isolated from Tomato.</title>
        <authorList>
            <person name="Osdaghi E."/>
            <person name="Portier P."/>
            <person name="Briand M."/>
            <person name="Jacques M.-A."/>
        </authorList>
    </citation>
    <scope>NUCLEOTIDE SEQUENCE [LARGE SCALE GENOMIC DNA]</scope>
    <source>
        <strain evidence="4 5">CFBP 8615</strain>
    </source>
</reference>
<feature type="region of interest" description="Disordered" evidence="2">
    <location>
        <begin position="1"/>
        <end position="57"/>
    </location>
</feature>
<dbReference type="InterPro" id="IPR008462">
    <property type="entry name" value="CsbD"/>
</dbReference>
<sequence>MSADDKAQNTGEKLAGKAKEAFGKVSGDDSKVAEGKTQQSGASAKQAGENIKDVFKK</sequence>